<evidence type="ECO:0000313" key="1">
    <source>
        <dbReference type="EMBL" id="KAF2278126.1"/>
    </source>
</evidence>
<dbReference type="AlphaFoldDB" id="A0A6A6JQZ8"/>
<protein>
    <submittedName>
        <fullName evidence="1">Uncharacterized protein</fullName>
    </submittedName>
</protein>
<name>A0A6A6JQZ8_WESOR</name>
<accession>A0A6A6JQZ8</accession>
<organism evidence="1 2">
    <name type="scientific">Westerdykella ornata</name>
    <dbReference type="NCBI Taxonomy" id="318751"/>
    <lineage>
        <taxon>Eukaryota</taxon>
        <taxon>Fungi</taxon>
        <taxon>Dikarya</taxon>
        <taxon>Ascomycota</taxon>
        <taxon>Pezizomycotina</taxon>
        <taxon>Dothideomycetes</taxon>
        <taxon>Pleosporomycetidae</taxon>
        <taxon>Pleosporales</taxon>
        <taxon>Sporormiaceae</taxon>
        <taxon>Westerdykella</taxon>
    </lineage>
</organism>
<evidence type="ECO:0000313" key="2">
    <source>
        <dbReference type="Proteomes" id="UP000800097"/>
    </source>
</evidence>
<dbReference type="Proteomes" id="UP000800097">
    <property type="component" value="Unassembled WGS sequence"/>
</dbReference>
<reference evidence="1" key="1">
    <citation type="journal article" date="2020" name="Stud. Mycol.">
        <title>101 Dothideomycetes genomes: a test case for predicting lifestyles and emergence of pathogens.</title>
        <authorList>
            <person name="Haridas S."/>
            <person name="Albert R."/>
            <person name="Binder M."/>
            <person name="Bloem J."/>
            <person name="Labutti K."/>
            <person name="Salamov A."/>
            <person name="Andreopoulos B."/>
            <person name="Baker S."/>
            <person name="Barry K."/>
            <person name="Bills G."/>
            <person name="Bluhm B."/>
            <person name="Cannon C."/>
            <person name="Castanera R."/>
            <person name="Culley D."/>
            <person name="Daum C."/>
            <person name="Ezra D."/>
            <person name="Gonzalez J."/>
            <person name="Henrissat B."/>
            <person name="Kuo A."/>
            <person name="Liang C."/>
            <person name="Lipzen A."/>
            <person name="Lutzoni F."/>
            <person name="Magnuson J."/>
            <person name="Mondo S."/>
            <person name="Nolan M."/>
            <person name="Ohm R."/>
            <person name="Pangilinan J."/>
            <person name="Park H.-J."/>
            <person name="Ramirez L."/>
            <person name="Alfaro M."/>
            <person name="Sun H."/>
            <person name="Tritt A."/>
            <person name="Yoshinaga Y."/>
            <person name="Zwiers L.-H."/>
            <person name="Turgeon B."/>
            <person name="Goodwin S."/>
            <person name="Spatafora J."/>
            <person name="Crous P."/>
            <person name="Grigoriev I."/>
        </authorList>
    </citation>
    <scope>NUCLEOTIDE SEQUENCE</scope>
    <source>
        <strain evidence="1">CBS 379.55</strain>
    </source>
</reference>
<proteinExistence type="predicted"/>
<keyword evidence="2" id="KW-1185">Reference proteome</keyword>
<dbReference type="RefSeq" id="XP_033655665.1">
    <property type="nucleotide sequence ID" value="XM_033794093.1"/>
</dbReference>
<gene>
    <name evidence="1" type="ORF">EI97DRAFT_245683</name>
</gene>
<sequence>MQAGSDPKQAHSVRLYQFPDDIPGWKPDNQASDVIVFLGPLALAWTLNEQTPSLARCTGTKTCWEQREREPCVDVPCARAPLSTPLIINSSSSTSFRAGLSLRINNRGEINYETPKPFTAGVEALIGAAWASTLHFSIFRASSLLGCGSTVPCFMFGARGIRDSGRGKGKQGSQWPAVSSLEGLVSGGRGEGCWGRSESGVRRAPRGQKTLEGDFEVFGEGNKVGEVDIELLRVESGGVAIHSRVCTYLPIDGSLLLGRNRRNTQLPQGHFVEVY</sequence>
<dbReference type="EMBL" id="ML986488">
    <property type="protein sequence ID" value="KAF2278126.1"/>
    <property type="molecule type" value="Genomic_DNA"/>
</dbReference>
<dbReference type="GeneID" id="54547268"/>